<reference evidence="3" key="1">
    <citation type="submission" date="2016-10" db="EMBL/GenBank/DDBJ databases">
        <authorList>
            <person name="Varghese N."/>
            <person name="Submissions S."/>
        </authorList>
    </citation>
    <scope>NUCLEOTIDE SEQUENCE [LARGE SCALE GENOMIC DNA]</scope>
    <source>
        <strain evidence="3">ATCC 25963</strain>
    </source>
</reference>
<proteinExistence type="predicted"/>
<dbReference type="Pfam" id="PF13688">
    <property type="entry name" value="Reprolysin_5"/>
    <property type="match status" value="1"/>
</dbReference>
<keyword evidence="1" id="KW-1133">Transmembrane helix</keyword>
<protein>
    <submittedName>
        <fullName evidence="2">Metallo-peptidase family M12</fullName>
    </submittedName>
</protein>
<dbReference type="AlphaFoldDB" id="A0A1I1U4K5"/>
<keyword evidence="1" id="KW-0812">Transmembrane</keyword>
<dbReference type="OrthoDB" id="5511705at2"/>
<dbReference type="SUPFAM" id="SSF55486">
    <property type="entry name" value="Metalloproteases ('zincins'), catalytic domain"/>
    <property type="match status" value="2"/>
</dbReference>
<organism evidence="2 3">
    <name type="scientific">Nannocystis exedens</name>
    <dbReference type="NCBI Taxonomy" id="54"/>
    <lineage>
        <taxon>Bacteria</taxon>
        <taxon>Pseudomonadati</taxon>
        <taxon>Myxococcota</taxon>
        <taxon>Polyangia</taxon>
        <taxon>Nannocystales</taxon>
        <taxon>Nannocystaceae</taxon>
        <taxon>Nannocystis</taxon>
    </lineage>
</organism>
<gene>
    <name evidence="2" type="ORF">SAMN02745121_00970</name>
</gene>
<evidence type="ECO:0000313" key="3">
    <source>
        <dbReference type="Proteomes" id="UP000199400"/>
    </source>
</evidence>
<dbReference type="EMBL" id="FOMX01000003">
    <property type="protein sequence ID" value="SFD65737.1"/>
    <property type="molecule type" value="Genomic_DNA"/>
</dbReference>
<evidence type="ECO:0000256" key="1">
    <source>
        <dbReference type="SAM" id="Phobius"/>
    </source>
</evidence>
<accession>A0A1I1U4K5</accession>
<dbReference type="InterPro" id="IPR024079">
    <property type="entry name" value="MetalloPept_cat_dom_sf"/>
</dbReference>
<feature type="transmembrane region" description="Helical" evidence="1">
    <location>
        <begin position="46"/>
        <end position="64"/>
    </location>
</feature>
<sequence length="264" mass="29410">MLAITRAMCFAPLGAHRAVFFRCVSGTVDPRVILASRFGRHVGPRLAALAVLFVTALAFTPAFAADKHVVPDIRGESQPELRAGARLVRLPLTIHVATGADKVVFDLRRLNRAVWRANEALRASGIEVYVARVELLPDGFASIRHRRDRRRLATFAPPDGTVHVFLVGNLELGGALRADRSVRGLHWRYRGLLGKMRNREYLIVSNDAPATTFVHELGHLFGLEHDTSHQNLMCSCRQGPRQIFTLDQGRRMRSGALAFVARQR</sequence>
<dbReference type="Gene3D" id="3.40.390.10">
    <property type="entry name" value="Collagenase (Catalytic Domain)"/>
    <property type="match status" value="1"/>
</dbReference>
<evidence type="ECO:0000313" key="2">
    <source>
        <dbReference type="EMBL" id="SFD65737.1"/>
    </source>
</evidence>
<dbReference type="Proteomes" id="UP000199400">
    <property type="component" value="Unassembled WGS sequence"/>
</dbReference>
<keyword evidence="1" id="KW-0472">Membrane</keyword>
<keyword evidence="3" id="KW-1185">Reference proteome</keyword>
<dbReference type="GO" id="GO:0008237">
    <property type="term" value="F:metallopeptidase activity"/>
    <property type="evidence" value="ECO:0007669"/>
    <property type="project" value="InterPro"/>
</dbReference>
<name>A0A1I1U4K5_9BACT</name>